<dbReference type="SUPFAM" id="SSF53850">
    <property type="entry name" value="Periplasmic binding protein-like II"/>
    <property type="match status" value="1"/>
</dbReference>
<comment type="caution">
    <text evidence="4">The sequence shown here is derived from an EMBL/GenBank/DDBJ whole genome shotgun (WGS) entry which is preliminary data.</text>
</comment>
<evidence type="ECO:0000313" key="4">
    <source>
        <dbReference type="EMBL" id="RCW48488.1"/>
    </source>
</evidence>
<dbReference type="InterPro" id="IPR022627">
    <property type="entry name" value="DUF3502"/>
</dbReference>
<evidence type="ECO:0000256" key="2">
    <source>
        <dbReference type="SAM" id="SignalP"/>
    </source>
</evidence>
<reference evidence="4 5" key="1">
    <citation type="submission" date="2018-07" db="EMBL/GenBank/DDBJ databases">
        <title>Genomic Encyclopedia of Type Strains, Phase III (KMG-III): the genomes of soil and plant-associated and newly described type strains.</title>
        <authorList>
            <person name="Whitman W."/>
        </authorList>
    </citation>
    <scope>NUCLEOTIDE SEQUENCE [LARGE SCALE GENOMIC DNA]</scope>
    <source>
        <strain evidence="4 5">CECT 7506</strain>
    </source>
</reference>
<evidence type="ECO:0000313" key="5">
    <source>
        <dbReference type="Proteomes" id="UP000252415"/>
    </source>
</evidence>
<dbReference type="OrthoDB" id="7936627at2"/>
<feature type="region of interest" description="Disordered" evidence="1">
    <location>
        <begin position="33"/>
        <end position="53"/>
    </location>
</feature>
<name>A0A368W4J5_9BACL</name>
<evidence type="ECO:0000259" key="3">
    <source>
        <dbReference type="Pfam" id="PF12010"/>
    </source>
</evidence>
<accession>A0A368W4J5</accession>
<proteinExistence type="predicted"/>
<dbReference type="EMBL" id="QPJD01000006">
    <property type="protein sequence ID" value="RCW48488.1"/>
    <property type="molecule type" value="Genomic_DNA"/>
</dbReference>
<organism evidence="4 5">
    <name type="scientific">Paenibacillus prosopidis</name>
    <dbReference type="NCBI Taxonomy" id="630520"/>
    <lineage>
        <taxon>Bacteria</taxon>
        <taxon>Bacillati</taxon>
        <taxon>Bacillota</taxon>
        <taxon>Bacilli</taxon>
        <taxon>Bacillales</taxon>
        <taxon>Paenibacillaceae</taxon>
        <taxon>Paenibacillus</taxon>
    </lineage>
</organism>
<dbReference type="AlphaFoldDB" id="A0A368W4J5"/>
<dbReference type="InterPro" id="IPR050490">
    <property type="entry name" value="Bact_solute-bd_prot1"/>
</dbReference>
<evidence type="ECO:0000256" key="1">
    <source>
        <dbReference type="SAM" id="MobiDB-lite"/>
    </source>
</evidence>
<dbReference type="Proteomes" id="UP000252415">
    <property type="component" value="Unassembled WGS sequence"/>
</dbReference>
<keyword evidence="2" id="KW-0732">Signal</keyword>
<dbReference type="RefSeq" id="WP_114380087.1">
    <property type="nucleotide sequence ID" value="NZ_QPJD01000006.1"/>
</dbReference>
<feature type="domain" description="DUF3502" evidence="3">
    <location>
        <begin position="476"/>
        <end position="544"/>
    </location>
</feature>
<gene>
    <name evidence="4" type="ORF">DFP97_106188</name>
</gene>
<feature type="compositionally biased region" description="Low complexity" evidence="1">
    <location>
        <begin position="34"/>
        <end position="49"/>
    </location>
</feature>
<feature type="chain" id="PRO_5039431753" evidence="2">
    <location>
        <begin position="24"/>
        <end position="549"/>
    </location>
</feature>
<dbReference type="PANTHER" id="PTHR43649:SF17">
    <property type="entry name" value="ABC TRANSPORTER SOLUTE BINDING PROTEIN-SUGAR TRANSPORT"/>
    <property type="match status" value="1"/>
</dbReference>
<keyword evidence="5" id="KW-1185">Reference proteome</keyword>
<sequence>MKSKSIKNAILLMASATMVLSVAACSKSNGDAGASTAPSAASSTASSAPSTPPSPVTLKLLFMQSKPAEMDKVLAEFEKRTKDTLNTKLEIEFAGSELTQKLGLKMAAGEEVDLSFDYLGYVNLYQNIARGYYQPLEKYFNNDEYPGLKKAFPPELIEANKVNGHLYSIPMTEAWKIPGVIYYRKDLREKYGLQPIKTMEEFQVFMDKVKEQNPELVPLAVRNTRGFANGEMFANEEVQKNIRTNPYFISGTGVNFSVVLTDDGKKVLGAVTLGDPASDYANLPAPYNKPDYLYQYLDKYVQWNKYLEEDVLAQKNPGALFNSGKAAASEWNVRAMADVKKTIQQAIPGADIEYFVYNTKVAKLQPQALGTNYIPYNHAVVPVTSKNVDRTMKVLDWIFSSQENNDLFTWGIEGEHWTKVGDHGYSRTDDQAKKYSFPWYELSMNSMYERTNADMDPYAKKVLQFVKTNDAYYTLPLAQFVFDATPVKTEIAKVSPKLEEYKPLFVTGSDPNWRDTATKMNKELRALGLDKIRAELVKQVQAYLDKGGK</sequence>
<protein>
    <submittedName>
        <fullName evidence="4">ABC-type glycerol-3-phosphate transport system substrate-binding protein</fullName>
    </submittedName>
</protein>
<dbReference type="PANTHER" id="PTHR43649">
    <property type="entry name" value="ARABINOSE-BINDING PROTEIN-RELATED"/>
    <property type="match status" value="1"/>
</dbReference>
<dbReference type="Pfam" id="PF12010">
    <property type="entry name" value="DUF3502"/>
    <property type="match status" value="1"/>
</dbReference>
<dbReference type="PROSITE" id="PS51257">
    <property type="entry name" value="PROKAR_LIPOPROTEIN"/>
    <property type="match status" value="1"/>
</dbReference>
<feature type="signal peptide" evidence="2">
    <location>
        <begin position="1"/>
        <end position="23"/>
    </location>
</feature>
<dbReference type="Gene3D" id="3.40.190.10">
    <property type="entry name" value="Periplasmic binding protein-like II"/>
    <property type="match status" value="2"/>
</dbReference>